<feature type="non-terminal residue" evidence="2">
    <location>
        <position position="1"/>
    </location>
</feature>
<protein>
    <submittedName>
        <fullName evidence="2">Adrenodoxin reductase</fullName>
    </submittedName>
</protein>
<dbReference type="AlphaFoldDB" id="A0A6J4RY53"/>
<feature type="region of interest" description="Disordered" evidence="1">
    <location>
        <begin position="19"/>
        <end position="96"/>
    </location>
</feature>
<feature type="non-terminal residue" evidence="2">
    <location>
        <position position="504"/>
    </location>
</feature>
<feature type="compositionally biased region" description="Basic residues" evidence="1">
    <location>
        <begin position="255"/>
        <end position="270"/>
    </location>
</feature>
<evidence type="ECO:0000313" key="2">
    <source>
        <dbReference type="EMBL" id="CAA9479947.1"/>
    </source>
</evidence>
<feature type="compositionally biased region" description="Basic and acidic residues" evidence="1">
    <location>
        <begin position="243"/>
        <end position="254"/>
    </location>
</feature>
<organism evidence="2">
    <name type="scientific">uncultured Solirubrobacteraceae bacterium</name>
    <dbReference type="NCBI Taxonomy" id="1162706"/>
    <lineage>
        <taxon>Bacteria</taxon>
        <taxon>Bacillati</taxon>
        <taxon>Actinomycetota</taxon>
        <taxon>Thermoleophilia</taxon>
        <taxon>Solirubrobacterales</taxon>
        <taxon>Solirubrobacteraceae</taxon>
        <taxon>environmental samples</taxon>
    </lineage>
</organism>
<evidence type="ECO:0000256" key="1">
    <source>
        <dbReference type="SAM" id="MobiDB-lite"/>
    </source>
</evidence>
<feature type="compositionally biased region" description="Basic residues" evidence="1">
    <location>
        <begin position="19"/>
        <end position="28"/>
    </location>
</feature>
<dbReference type="EMBL" id="CADCVO010000167">
    <property type="protein sequence ID" value="CAA9479947.1"/>
    <property type="molecule type" value="Genomic_DNA"/>
</dbReference>
<feature type="region of interest" description="Disordered" evidence="1">
    <location>
        <begin position="206"/>
        <end position="336"/>
    </location>
</feature>
<gene>
    <name evidence="2" type="ORF">AVDCRST_MAG13-1097</name>
</gene>
<proteinExistence type="predicted"/>
<feature type="compositionally biased region" description="Basic and acidic residues" evidence="1">
    <location>
        <begin position="75"/>
        <end position="89"/>
    </location>
</feature>
<feature type="region of interest" description="Disordered" evidence="1">
    <location>
        <begin position="451"/>
        <end position="504"/>
    </location>
</feature>
<feature type="region of interest" description="Disordered" evidence="1">
    <location>
        <begin position="364"/>
        <end position="405"/>
    </location>
</feature>
<feature type="compositionally biased region" description="Basic residues" evidence="1">
    <location>
        <begin position="47"/>
        <end position="58"/>
    </location>
</feature>
<feature type="region of interest" description="Disordered" evidence="1">
    <location>
        <begin position="114"/>
        <end position="133"/>
    </location>
</feature>
<name>A0A6J4RY53_9ACTN</name>
<reference evidence="2" key="1">
    <citation type="submission" date="2020-02" db="EMBL/GenBank/DDBJ databases">
        <authorList>
            <person name="Meier V. D."/>
        </authorList>
    </citation>
    <scope>NUCLEOTIDE SEQUENCE</scope>
    <source>
        <strain evidence="2">AVDCRST_MAG13</strain>
    </source>
</reference>
<accession>A0A6J4RY53</accession>
<feature type="compositionally biased region" description="Basic and acidic residues" evidence="1">
    <location>
        <begin position="467"/>
        <end position="492"/>
    </location>
</feature>
<sequence length="504" mass="56337">DADHFLRRRRLLVRRRLRSSLRRHRRGPRRTERRLPPGQGGQEGHRLRGRGPGRRHREDRRGPRGLPLRPRRAPLLHEEQGGQRPLARDHGRRVPHAPAHVAHLLARQVPRLPAQRDGRGPQARPVGADPLRPVVPARLPQAQGRRGEPRAVGDQPLRLAPVLALLQGLHREGVGRLHHRAARGVGRPADQGPVVLVGRQGRLLRQQGRDQVAHRQVPVPPLRPGPDVGDDDRAHRGARRRGAPRDPGHEDRDGRRARRRGPRGRRAHRAGVHDLLPAAARHRRHRGARAAEGGHRGRPGPALPRLPDRLARARRQGPLPGQLDLHPRGRRRGRADPELPLLVAVDGPRPRRGLRRHGVLLLQGRPPLEHGRRGPRRPGLRGAREARAGPQGAGAPRVRRPRPARLPHVRRDVRRARRLHPLVAGPPPGLPAGRPQRAAPLQQLRPLHALRDARGGQRAPRHGARHLVGERRVRLPRDADRRGQREPLREGAGHGLRARAGPQL</sequence>